<evidence type="ECO:0000313" key="4">
    <source>
        <dbReference type="Proteomes" id="UP000182998"/>
    </source>
</evidence>
<evidence type="ECO:0000313" key="3">
    <source>
        <dbReference type="Proteomes" id="UP000032414"/>
    </source>
</evidence>
<reference evidence="2 4" key="3">
    <citation type="submission" date="2016-10" db="EMBL/GenBank/DDBJ databases">
        <authorList>
            <person name="Varghese N."/>
            <person name="Submissions S."/>
        </authorList>
    </citation>
    <scope>NUCLEOTIDE SEQUENCE [LARGE SCALE GENOMIC DNA]</scope>
    <source>
        <strain evidence="2 4">ATCC 33218</strain>
    </source>
</reference>
<sequence>MISHFFRVQKNELKRSLWAKIEEATLKSPGVLQRDDEVDQKITQCIEHHKREIDTQLAVQHDTTYKQITEEMTQSLVKLHRLREHREGVIDREGPKGEPIIFQLGERTHITYGSPDPRAQKDFERFRLSRIDADIEKEGSNLKQTNIKRERFFLPAKYNNSTEYKELLDKRTQAALAPTKLYGTL</sequence>
<evidence type="ECO:0000313" key="2">
    <source>
        <dbReference type="EMBL" id="SCY64079.1"/>
    </source>
</evidence>
<dbReference type="Proteomes" id="UP000032414">
    <property type="component" value="Chromosome I"/>
</dbReference>
<dbReference type="RefSeq" id="WP_144405776.1">
    <property type="nucleotide sequence ID" value="NZ_FMVN01000012.1"/>
</dbReference>
<dbReference type="EMBL" id="FMVN01000012">
    <property type="protein sequence ID" value="SCY64079.1"/>
    <property type="molecule type" value="Genomic_DNA"/>
</dbReference>
<reference evidence="1" key="2">
    <citation type="submission" date="2014-09" db="EMBL/GenBank/DDBJ databases">
        <authorList>
            <person name="GOMEZ-VALERO Laura"/>
        </authorList>
    </citation>
    <scope>NUCLEOTIDE SEQUENCE</scope>
    <source>
        <strain evidence="1">ATCC33218</strain>
    </source>
</reference>
<gene>
    <name evidence="1" type="ORF">LMI_0850</name>
    <name evidence="2" type="ORF">SAMN02982997_02336</name>
</gene>
<dbReference type="PATRIC" id="fig|451.8.peg.394"/>
<dbReference type="AlphaFoldDB" id="A0A098GFA8"/>
<accession>A0A098GFA8</accession>
<dbReference type="EMBL" id="LN614830">
    <property type="protein sequence ID" value="CEG60171.1"/>
    <property type="molecule type" value="Genomic_DNA"/>
</dbReference>
<organism evidence="1 3">
    <name type="scientific">Legionella micdadei</name>
    <name type="common">Tatlockia micdadei</name>
    <dbReference type="NCBI Taxonomy" id="451"/>
    <lineage>
        <taxon>Bacteria</taxon>
        <taxon>Pseudomonadati</taxon>
        <taxon>Pseudomonadota</taxon>
        <taxon>Gammaproteobacteria</taxon>
        <taxon>Legionellales</taxon>
        <taxon>Legionellaceae</taxon>
        <taxon>Legionella</taxon>
    </lineage>
</organism>
<reference evidence="3" key="1">
    <citation type="submission" date="2014-09" db="EMBL/GenBank/DDBJ databases">
        <authorList>
            <person name="Gomez-Valero L."/>
        </authorList>
    </citation>
    <scope>NUCLEOTIDE SEQUENCE [LARGE SCALE GENOMIC DNA]</scope>
    <source>
        <strain evidence="3">ATCC33218</strain>
    </source>
</reference>
<proteinExistence type="predicted"/>
<dbReference type="OrthoDB" id="9949049at2"/>
<protein>
    <submittedName>
        <fullName evidence="1">Uncharacterized protein</fullName>
    </submittedName>
</protein>
<dbReference type="HOGENOM" id="CLU_1460620_0_0_6"/>
<keyword evidence="4" id="KW-1185">Reference proteome</keyword>
<dbReference type="Proteomes" id="UP000182998">
    <property type="component" value="Unassembled WGS sequence"/>
</dbReference>
<evidence type="ECO:0000313" key="1">
    <source>
        <dbReference type="EMBL" id="CEG60171.1"/>
    </source>
</evidence>
<dbReference type="KEGG" id="tmc:LMI_0850"/>
<name>A0A098GFA8_LEGMI</name>